<evidence type="ECO:0000256" key="4">
    <source>
        <dbReference type="ARBA" id="ARBA00023125"/>
    </source>
</evidence>
<evidence type="ECO:0000256" key="5">
    <source>
        <dbReference type="PROSITE-ProRule" id="PRU00309"/>
    </source>
</evidence>
<dbReference type="SMART" id="SM00980">
    <property type="entry name" value="THAP"/>
    <property type="match status" value="1"/>
</dbReference>
<keyword evidence="8" id="KW-1185">Reference proteome</keyword>
<feature type="domain" description="THAP-type" evidence="7">
    <location>
        <begin position="1"/>
        <end position="93"/>
    </location>
</feature>
<gene>
    <name evidence="9" type="primary">LOC112468934</name>
</gene>
<evidence type="ECO:0000256" key="1">
    <source>
        <dbReference type="ARBA" id="ARBA00022723"/>
    </source>
</evidence>
<evidence type="ECO:0000259" key="7">
    <source>
        <dbReference type="PROSITE" id="PS50950"/>
    </source>
</evidence>
<dbReference type="SUPFAM" id="SSF57716">
    <property type="entry name" value="Glucocorticoid receptor-like (DNA-binding domain)"/>
    <property type="match status" value="1"/>
</dbReference>
<keyword evidence="4 5" id="KW-0238">DNA-binding</keyword>
<dbReference type="Gene3D" id="6.20.210.20">
    <property type="entry name" value="THAP domain"/>
    <property type="match status" value="1"/>
</dbReference>
<dbReference type="SMART" id="SM00692">
    <property type="entry name" value="DM3"/>
    <property type="match status" value="1"/>
</dbReference>
<feature type="coiled-coil region" evidence="6">
    <location>
        <begin position="156"/>
        <end position="204"/>
    </location>
</feature>
<evidence type="ECO:0000313" key="8">
    <source>
        <dbReference type="Proteomes" id="UP000504618"/>
    </source>
</evidence>
<keyword evidence="2 5" id="KW-0863">Zinc-finger</keyword>
<dbReference type="GeneID" id="112468934"/>
<dbReference type="GO" id="GO:0003677">
    <property type="term" value="F:DNA binding"/>
    <property type="evidence" value="ECO:0007669"/>
    <property type="project" value="UniProtKB-UniRule"/>
</dbReference>
<name>A0A6J1RNK8_9HYME</name>
<keyword evidence="6" id="KW-0175">Coiled coil</keyword>
<dbReference type="InterPro" id="IPR038441">
    <property type="entry name" value="THAP_Znf_sf"/>
</dbReference>
<evidence type="ECO:0000256" key="2">
    <source>
        <dbReference type="ARBA" id="ARBA00022771"/>
    </source>
</evidence>
<dbReference type="PANTHER" id="PTHR46927">
    <property type="entry name" value="AGAP005574-PA"/>
    <property type="match status" value="1"/>
</dbReference>
<protein>
    <submittedName>
        <fullName evidence="9">Uncharacterized protein LOC112468934</fullName>
    </submittedName>
</protein>
<keyword evidence="3" id="KW-0862">Zinc</keyword>
<dbReference type="InterPro" id="IPR052224">
    <property type="entry name" value="THAP_domain_protein"/>
</dbReference>
<dbReference type="AlphaFoldDB" id="A0A6J1RNK8"/>
<dbReference type="PROSITE" id="PS50950">
    <property type="entry name" value="ZF_THAP"/>
    <property type="match status" value="1"/>
</dbReference>
<evidence type="ECO:0000256" key="6">
    <source>
        <dbReference type="SAM" id="Coils"/>
    </source>
</evidence>
<dbReference type="OrthoDB" id="7574697at2759"/>
<dbReference type="GO" id="GO:0008270">
    <property type="term" value="F:zinc ion binding"/>
    <property type="evidence" value="ECO:0007669"/>
    <property type="project" value="UniProtKB-KW"/>
</dbReference>
<dbReference type="Proteomes" id="UP000504618">
    <property type="component" value="Unplaced"/>
</dbReference>
<evidence type="ECO:0000256" key="3">
    <source>
        <dbReference type="ARBA" id="ARBA00022833"/>
    </source>
</evidence>
<organism evidence="8 9">
    <name type="scientific">Temnothorax curvispinosus</name>
    <dbReference type="NCBI Taxonomy" id="300111"/>
    <lineage>
        <taxon>Eukaryota</taxon>
        <taxon>Metazoa</taxon>
        <taxon>Ecdysozoa</taxon>
        <taxon>Arthropoda</taxon>
        <taxon>Hexapoda</taxon>
        <taxon>Insecta</taxon>
        <taxon>Pterygota</taxon>
        <taxon>Neoptera</taxon>
        <taxon>Endopterygota</taxon>
        <taxon>Hymenoptera</taxon>
        <taxon>Apocrita</taxon>
        <taxon>Aculeata</taxon>
        <taxon>Formicoidea</taxon>
        <taxon>Formicidae</taxon>
        <taxon>Myrmicinae</taxon>
        <taxon>Temnothorax</taxon>
    </lineage>
</organism>
<evidence type="ECO:0000313" key="9">
    <source>
        <dbReference type="RefSeq" id="XP_024894126.1"/>
    </source>
</evidence>
<sequence>MPTCCIKNCASRTDHTSTRGLKFFRFPKETDIRQQWLDACQRNETNIKIDTAHVCNLHFEEDCFQMEWTKPRSNNVPAKLMRRLKKGFIPTKLLLLQKKRKEITSEDGTVKKRVTNEKKKVKVPVKTDILINAELELCVHEEQINEEVDDHQSISMESLLDLLKKTEEEKKNLLADKNKLEQENQQIRKKNEKLTTEIEQLQLSVE</sequence>
<keyword evidence="1" id="KW-0479">Metal-binding</keyword>
<proteinExistence type="predicted"/>
<dbReference type="Pfam" id="PF05485">
    <property type="entry name" value="THAP"/>
    <property type="match status" value="1"/>
</dbReference>
<accession>A0A6J1RNK8</accession>
<dbReference type="PANTHER" id="PTHR46927:SF3">
    <property type="entry name" value="THAP-TYPE DOMAIN-CONTAINING PROTEIN"/>
    <property type="match status" value="1"/>
</dbReference>
<dbReference type="RefSeq" id="XP_024894126.1">
    <property type="nucleotide sequence ID" value="XM_025038358.1"/>
</dbReference>
<dbReference type="InterPro" id="IPR006612">
    <property type="entry name" value="THAP_Znf"/>
</dbReference>
<reference evidence="9" key="1">
    <citation type="submission" date="2025-08" db="UniProtKB">
        <authorList>
            <consortium name="RefSeq"/>
        </authorList>
    </citation>
    <scope>IDENTIFICATION</scope>
    <source>
        <tissue evidence="9">Whole body</tissue>
    </source>
</reference>